<keyword evidence="2" id="KW-0808">Transferase</keyword>
<accession>A0A9Q1JQN9</accession>
<dbReference type="PANTHER" id="PTHR34995:SF1">
    <property type="entry name" value="DNA-DIRECTED RNA POLYMERASE SUBUNIT BETA"/>
    <property type="match status" value="1"/>
</dbReference>
<keyword evidence="3" id="KW-0548">Nucleotidyltransferase</keyword>
<evidence type="ECO:0000256" key="1">
    <source>
        <dbReference type="ARBA" id="ARBA00022478"/>
    </source>
</evidence>
<protein>
    <submittedName>
        <fullName evidence="5">Uncharacterized protein</fullName>
    </submittedName>
</protein>
<evidence type="ECO:0000256" key="2">
    <source>
        <dbReference type="ARBA" id="ARBA00022679"/>
    </source>
</evidence>
<evidence type="ECO:0000256" key="3">
    <source>
        <dbReference type="ARBA" id="ARBA00022695"/>
    </source>
</evidence>
<dbReference type="OrthoDB" id="498011at2759"/>
<keyword evidence="1" id="KW-0240">DNA-directed RNA polymerase</keyword>
<dbReference type="EMBL" id="JAKOGI010000922">
    <property type="protein sequence ID" value="KAJ8429216.1"/>
    <property type="molecule type" value="Genomic_DNA"/>
</dbReference>
<dbReference type="GO" id="GO:0016779">
    <property type="term" value="F:nucleotidyltransferase activity"/>
    <property type="evidence" value="ECO:0007669"/>
    <property type="project" value="UniProtKB-KW"/>
</dbReference>
<dbReference type="PANTHER" id="PTHR34995">
    <property type="entry name" value="DNA-DIRECTED RNA POLYMERASE SUBUNIT BETA"/>
    <property type="match status" value="1"/>
</dbReference>
<dbReference type="AlphaFoldDB" id="A0A9Q1JQN9"/>
<keyword evidence="4" id="KW-0804">Transcription</keyword>
<keyword evidence="6" id="KW-1185">Reference proteome</keyword>
<proteinExistence type="predicted"/>
<reference evidence="5" key="1">
    <citation type="submission" date="2022-04" db="EMBL/GenBank/DDBJ databases">
        <title>Carnegiea gigantea Genome sequencing and assembly v2.</title>
        <authorList>
            <person name="Copetti D."/>
            <person name="Sanderson M.J."/>
            <person name="Burquez A."/>
            <person name="Wojciechowski M.F."/>
        </authorList>
    </citation>
    <scope>NUCLEOTIDE SEQUENCE</scope>
    <source>
        <strain evidence="5">SGP5-SGP5p</strain>
        <tissue evidence="5">Aerial part</tissue>
    </source>
</reference>
<evidence type="ECO:0000313" key="5">
    <source>
        <dbReference type="EMBL" id="KAJ8429216.1"/>
    </source>
</evidence>
<dbReference type="Proteomes" id="UP001153076">
    <property type="component" value="Unassembled WGS sequence"/>
</dbReference>
<dbReference type="InterPro" id="IPR050254">
    <property type="entry name" value="RNA_pol_beta''_euk"/>
</dbReference>
<evidence type="ECO:0000256" key="4">
    <source>
        <dbReference type="ARBA" id="ARBA00023163"/>
    </source>
</evidence>
<sequence length="244" mass="27453">MDLCPTNRPYQEKNLIFVCPIVTYEIMDGINLSTLFPQDLFQERNNIKQKKFAIEEARGSFVKVRTNGVVQDFIMIDLAKFILSAKPYLTTLGARVHGHYGEIVYEGDTLVTLIYQKLTSGVITQSLQKVEQGFFTGAKLTIPQNHISLSSKDGMSNVLLPVELIGLLRAEQMRHALEETSSSTHAVNGTVALALPASVAYFYASYFGIYIQPIPILLPINILEDLQNLYHLAFNFLEIHERVN</sequence>
<evidence type="ECO:0000313" key="6">
    <source>
        <dbReference type="Proteomes" id="UP001153076"/>
    </source>
</evidence>
<comment type="caution">
    <text evidence="5">The sequence shown here is derived from an EMBL/GenBank/DDBJ whole genome shotgun (WGS) entry which is preliminary data.</text>
</comment>
<gene>
    <name evidence="5" type="ORF">Cgig2_012344</name>
</gene>
<organism evidence="5 6">
    <name type="scientific">Carnegiea gigantea</name>
    <dbReference type="NCBI Taxonomy" id="171969"/>
    <lineage>
        <taxon>Eukaryota</taxon>
        <taxon>Viridiplantae</taxon>
        <taxon>Streptophyta</taxon>
        <taxon>Embryophyta</taxon>
        <taxon>Tracheophyta</taxon>
        <taxon>Spermatophyta</taxon>
        <taxon>Magnoliopsida</taxon>
        <taxon>eudicotyledons</taxon>
        <taxon>Gunneridae</taxon>
        <taxon>Pentapetalae</taxon>
        <taxon>Caryophyllales</taxon>
        <taxon>Cactineae</taxon>
        <taxon>Cactaceae</taxon>
        <taxon>Cactoideae</taxon>
        <taxon>Echinocereeae</taxon>
        <taxon>Carnegiea</taxon>
    </lineage>
</organism>
<name>A0A9Q1JQN9_9CARY</name>
<dbReference type="GO" id="GO:0000428">
    <property type="term" value="C:DNA-directed RNA polymerase complex"/>
    <property type="evidence" value="ECO:0007669"/>
    <property type="project" value="UniProtKB-KW"/>
</dbReference>